<gene>
    <name evidence="9" type="ORF">glysoja_047232</name>
</gene>
<keyword evidence="5 7" id="KW-1133">Transmembrane helix</keyword>
<evidence type="ECO:0000256" key="4">
    <source>
        <dbReference type="ARBA" id="ARBA00022970"/>
    </source>
</evidence>
<dbReference type="GO" id="GO:0006865">
    <property type="term" value="P:amino acid transport"/>
    <property type="evidence" value="ECO:0007669"/>
    <property type="project" value="UniProtKB-KW"/>
</dbReference>
<dbReference type="EMBL" id="KN657660">
    <property type="protein sequence ID" value="KHN21698.1"/>
    <property type="molecule type" value="Genomic_DNA"/>
</dbReference>
<feature type="domain" description="Amino acid transporter transmembrane" evidence="8">
    <location>
        <begin position="1"/>
        <end position="55"/>
    </location>
</feature>
<sequence length="59" mass="6167">MIALGTVQIVLSQIPNFHNLSWLSIIAAIMSFGYALIGAGLSLATVIQELVSVGPVKVT</sequence>
<keyword evidence="6 7" id="KW-0472">Membrane</keyword>
<reference evidence="9" key="1">
    <citation type="submission" date="2014-07" db="EMBL/GenBank/DDBJ databases">
        <title>Identification of a novel salt tolerance gene in wild soybean by whole-genome sequencing.</title>
        <authorList>
            <person name="Lam H.-M."/>
            <person name="Qi X."/>
            <person name="Li M.-W."/>
            <person name="Liu X."/>
            <person name="Xie M."/>
            <person name="Ni M."/>
            <person name="Xu X."/>
        </authorList>
    </citation>
    <scope>NUCLEOTIDE SEQUENCE [LARGE SCALE GENOMIC DNA]</scope>
    <source>
        <tissue evidence="9">Root</tissue>
    </source>
</reference>
<evidence type="ECO:0000259" key="8">
    <source>
        <dbReference type="Pfam" id="PF01490"/>
    </source>
</evidence>
<accession>A0A0B2QP79</accession>
<protein>
    <submittedName>
        <fullName evidence="9">Amino acid permease 8</fullName>
    </submittedName>
</protein>
<evidence type="ECO:0000313" key="9">
    <source>
        <dbReference type="EMBL" id="KHN21698.1"/>
    </source>
</evidence>
<evidence type="ECO:0000256" key="5">
    <source>
        <dbReference type="ARBA" id="ARBA00022989"/>
    </source>
</evidence>
<dbReference type="Pfam" id="PF01490">
    <property type="entry name" value="Aa_trans"/>
    <property type="match status" value="1"/>
</dbReference>
<evidence type="ECO:0000256" key="7">
    <source>
        <dbReference type="SAM" id="Phobius"/>
    </source>
</evidence>
<keyword evidence="3 7" id="KW-0812">Transmembrane</keyword>
<dbReference type="Proteomes" id="UP000053555">
    <property type="component" value="Unassembled WGS sequence"/>
</dbReference>
<evidence type="ECO:0000256" key="1">
    <source>
        <dbReference type="ARBA" id="ARBA00004370"/>
    </source>
</evidence>
<evidence type="ECO:0000256" key="2">
    <source>
        <dbReference type="ARBA" id="ARBA00022448"/>
    </source>
</evidence>
<keyword evidence="4" id="KW-0029">Amino-acid transport</keyword>
<dbReference type="AlphaFoldDB" id="A0A0B2QP79"/>
<name>A0A0B2QP79_GLYSO</name>
<evidence type="ECO:0000256" key="3">
    <source>
        <dbReference type="ARBA" id="ARBA00022692"/>
    </source>
</evidence>
<feature type="transmembrane region" description="Helical" evidence="7">
    <location>
        <begin position="20"/>
        <end position="47"/>
    </location>
</feature>
<evidence type="ECO:0000256" key="6">
    <source>
        <dbReference type="ARBA" id="ARBA00023136"/>
    </source>
</evidence>
<comment type="subcellular location">
    <subcellularLocation>
        <location evidence="1">Membrane</location>
    </subcellularLocation>
</comment>
<keyword evidence="2" id="KW-0813">Transport</keyword>
<proteinExistence type="predicted"/>
<dbReference type="InterPro" id="IPR013057">
    <property type="entry name" value="AA_transpt_TM"/>
</dbReference>
<dbReference type="GO" id="GO:0016020">
    <property type="term" value="C:membrane"/>
    <property type="evidence" value="ECO:0007669"/>
    <property type="project" value="UniProtKB-SubCell"/>
</dbReference>
<organism evidence="9">
    <name type="scientific">Glycine soja</name>
    <name type="common">Wild soybean</name>
    <dbReference type="NCBI Taxonomy" id="3848"/>
    <lineage>
        <taxon>Eukaryota</taxon>
        <taxon>Viridiplantae</taxon>
        <taxon>Streptophyta</taxon>
        <taxon>Embryophyta</taxon>
        <taxon>Tracheophyta</taxon>
        <taxon>Spermatophyta</taxon>
        <taxon>Magnoliopsida</taxon>
        <taxon>eudicotyledons</taxon>
        <taxon>Gunneridae</taxon>
        <taxon>Pentapetalae</taxon>
        <taxon>rosids</taxon>
        <taxon>fabids</taxon>
        <taxon>Fabales</taxon>
        <taxon>Fabaceae</taxon>
        <taxon>Papilionoideae</taxon>
        <taxon>50 kb inversion clade</taxon>
        <taxon>NPAAA clade</taxon>
        <taxon>indigoferoid/millettioid clade</taxon>
        <taxon>Phaseoleae</taxon>
        <taxon>Glycine</taxon>
        <taxon>Glycine subgen. Soja</taxon>
    </lineage>
</organism>